<evidence type="ECO:0000256" key="4">
    <source>
        <dbReference type="ARBA" id="ARBA00013194"/>
    </source>
</evidence>
<evidence type="ECO:0000256" key="3">
    <source>
        <dbReference type="ARBA" id="ARBA00006577"/>
    </source>
</evidence>
<comment type="similarity">
    <text evidence="3">Belongs to the FKBP-type PPIase family.</text>
</comment>
<gene>
    <name evidence="10" type="ORF">METZ01_LOCUS416972</name>
</gene>
<dbReference type="InterPro" id="IPR046357">
    <property type="entry name" value="PPIase_dom_sf"/>
</dbReference>
<name>A0A382X152_9ZZZZ</name>
<feature type="domain" description="PPIase FKBP-type" evidence="9">
    <location>
        <begin position="6"/>
        <end position="79"/>
    </location>
</feature>
<keyword evidence="6" id="KW-0697">Rotamase</keyword>
<dbReference type="PANTHER" id="PTHR47861">
    <property type="entry name" value="FKBP-TYPE PEPTIDYL-PROLYL CIS-TRANS ISOMERASE SLYD"/>
    <property type="match status" value="1"/>
</dbReference>
<evidence type="ECO:0000256" key="7">
    <source>
        <dbReference type="ARBA" id="ARBA00023186"/>
    </source>
</evidence>
<organism evidence="10">
    <name type="scientific">marine metagenome</name>
    <dbReference type="NCBI Taxonomy" id="408172"/>
    <lineage>
        <taxon>unclassified sequences</taxon>
        <taxon>metagenomes</taxon>
        <taxon>ecological metagenomes</taxon>
    </lineage>
</organism>
<evidence type="ECO:0000256" key="1">
    <source>
        <dbReference type="ARBA" id="ARBA00000971"/>
    </source>
</evidence>
<dbReference type="PROSITE" id="PS50059">
    <property type="entry name" value="FKBP_PPIASE"/>
    <property type="match status" value="1"/>
</dbReference>
<evidence type="ECO:0000313" key="10">
    <source>
        <dbReference type="EMBL" id="SVD64118.1"/>
    </source>
</evidence>
<dbReference type="AlphaFoldDB" id="A0A382X152"/>
<comment type="catalytic activity">
    <reaction evidence="1">
        <text>[protein]-peptidylproline (omega=180) = [protein]-peptidylproline (omega=0)</text>
        <dbReference type="Rhea" id="RHEA:16237"/>
        <dbReference type="Rhea" id="RHEA-COMP:10747"/>
        <dbReference type="Rhea" id="RHEA-COMP:10748"/>
        <dbReference type="ChEBI" id="CHEBI:83833"/>
        <dbReference type="ChEBI" id="CHEBI:83834"/>
        <dbReference type="EC" id="5.2.1.8"/>
    </reaction>
</comment>
<dbReference type="EC" id="5.2.1.8" evidence="4"/>
<evidence type="ECO:0000256" key="8">
    <source>
        <dbReference type="ARBA" id="ARBA00023235"/>
    </source>
</evidence>
<dbReference type="EMBL" id="UINC01163682">
    <property type="protein sequence ID" value="SVD64118.1"/>
    <property type="molecule type" value="Genomic_DNA"/>
</dbReference>
<evidence type="ECO:0000259" key="9">
    <source>
        <dbReference type="PROSITE" id="PS50059"/>
    </source>
</evidence>
<evidence type="ECO:0000256" key="6">
    <source>
        <dbReference type="ARBA" id="ARBA00023110"/>
    </source>
</evidence>
<keyword evidence="7" id="KW-0143">Chaperone</keyword>
<accession>A0A382X152</accession>
<comment type="subcellular location">
    <subcellularLocation>
        <location evidence="2">Cytoplasm</location>
    </subcellularLocation>
</comment>
<dbReference type="Pfam" id="PF00254">
    <property type="entry name" value="FKBP_C"/>
    <property type="match status" value="1"/>
</dbReference>
<dbReference type="Gene3D" id="3.10.50.40">
    <property type="match status" value="1"/>
</dbReference>
<evidence type="ECO:0000256" key="2">
    <source>
        <dbReference type="ARBA" id="ARBA00004496"/>
    </source>
</evidence>
<keyword evidence="8" id="KW-0413">Isomerase</keyword>
<proteinExistence type="inferred from homology"/>
<sequence length="127" mass="14214">MKIEKDKVVFIDYLMSDESGDTLEDTGETSRTGFLFGHEAMMPAIEEALADKEAGDEITLNLSPADAFGERHEELVEQIERSKFSKEMSFVEGSEFEVPGPDGHPEVIRVQEVTDTHVTLDRNHPMA</sequence>
<dbReference type="PANTHER" id="PTHR47861:SF3">
    <property type="entry name" value="FKBP-TYPE PEPTIDYL-PROLYL CIS-TRANS ISOMERASE SLYD"/>
    <property type="match status" value="1"/>
</dbReference>
<keyword evidence="5" id="KW-0963">Cytoplasm</keyword>
<protein>
    <recommendedName>
        <fullName evidence="4">peptidylprolyl isomerase</fullName>
        <ecNumber evidence="4">5.2.1.8</ecNumber>
    </recommendedName>
</protein>
<feature type="non-terminal residue" evidence="10">
    <location>
        <position position="127"/>
    </location>
</feature>
<dbReference type="GO" id="GO:0005737">
    <property type="term" value="C:cytoplasm"/>
    <property type="evidence" value="ECO:0007669"/>
    <property type="project" value="UniProtKB-SubCell"/>
</dbReference>
<reference evidence="10" key="1">
    <citation type="submission" date="2018-05" db="EMBL/GenBank/DDBJ databases">
        <authorList>
            <person name="Lanie J.A."/>
            <person name="Ng W.-L."/>
            <person name="Kazmierczak K.M."/>
            <person name="Andrzejewski T.M."/>
            <person name="Davidsen T.M."/>
            <person name="Wayne K.J."/>
            <person name="Tettelin H."/>
            <person name="Glass J.I."/>
            <person name="Rusch D."/>
            <person name="Podicherti R."/>
            <person name="Tsui H.-C.T."/>
            <person name="Winkler M.E."/>
        </authorList>
    </citation>
    <scope>NUCLEOTIDE SEQUENCE</scope>
</reference>
<dbReference type="GO" id="GO:0042026">
    <property type="term" value="P:protein refolding"/>
    <property type="evidence" value="ECO:0007669"/>
    <property type="project" value="UniProtKB-ARBA"/>
</dbReference>
<dbReference type="SUPFAM" id="SSF54534">
    <property type="entry name" value="FKBP-like"/>
    <property type="match status" value="1"/>
</dbReference>
<dbReference type="InterPro" id="IPR001179">
    <property type="entry name" value="PPIase_FKBP_dom"/>
</dbReference>
<evidence type="ECO:0000256" key="5">
    <source>
        <dbReference type="ARBA" id="ARBA00022490"/>
    </source>
</evidence>
<dbReference type="GO" id="GO:0003755">
    <property type="term" value="F:peptidyl-prolyl cis-trans isomerase activity"/>
    <property type="evidence" value="ECO:0007669"/>
    <property type="project" value="UniProtKB-KW"/>
</dbReference>